<proteinExistence type="predicted"/>
<keyword evidence="2" id="KW-1185">Reference proteome</keyword>
<sequence>MSLSFQLQKINQSFEKIAGWYFEFLQRTEDAFRTLHRRVSFLEERQAHGPSDEQIERVLRKILAERFAGDGPPRTDSMDMVKSDNFLLEDAKGQPTITPININPTTLFVEPESVPSRAYVETFRMLEGRLSEYPSMHQQEPVESETSDGRIKTERERSPL</sequence>
<name>A0ACC2I937_9PLEO</name>
<organism evidence="1 2">
    <name type="scientific">Boeremia exigua</name>
    <dbReference type="NCBI Taxonomy" id="749465"/>
    <lineage>
        <taxon>Eukaryota</taxon>
        <taxon>Fungi</taxon>
        <taxon>Dikarya</taxon>
        <taxon>Ascomycota</taxon>
        <taxon>Pezizomycotina</taxon>
        <taxon>Dothideomycetes</taxon>
        <taxon>Pleosporomycetidae</taxon>
        <taxon>Pleosporales</taxon>
        <taxon>Pleosporineae</taxon>
        <taxon>Didymellaceae</taxon>
        <taxon>Boeremia</taxon>
    </lineage>
</organism>
<protein>
    <submittedName>
        <fullName evidence="1">Uncharacterized protein</fullName>
    </submittedName>
</protein>
<comment type="caution">
    <text evidence="1">The sequence shown here is derived from an EMBL/GenBank/DDBJ whole genome shotgun (WGS) entry which is preliminary data.</text>
</comment>
<dbReference type="EMBL" id="JAPHNI010000389">
    <property type="protein sequence ID" value="KAJ8111627.1"/>
    <property type="molecule type" value="Genomic_DNA"/>
</dbReference>
<reference evidence="1" key="1">
    <citation type="submission" date="2022-11" db="EMBL/GenBank/DDBJ databases">
        <title>Genome Sequence of Boeremia exigua.</title>
        <authorList>
            <person name="Buettner E."/>
        </authorList>
    </citation>
    <scope>NUCLEOTIDE SEQUENCE</scope>
    <source>
        <strain evidence="1">CU02</strain>
    </source>
</reference>
<dbReference type="Proteomes" id="UP001153331">
    <property type="component" value="Unassembled WGS sequence"/>
</dbReference>
<accession>A0ACC2I937</accession>
<gene>
    <name evidence="1" type="ORF">OPT61_g5826</name>
</gene>
<evidence type="ECO:0000313" key="2">
    <source>
        <dbReference type="Proteomes" id="UP001153331"/>
    </source>
</evidence>
<evidence type="ECO:0000313" key="1">
    <source>
        <dbReference type="EMBL" id="KAJ8111627.1"/>
    </source>
</evidence>